<evidence type="ECO:0000313" key="3">
    <source>
        <dbReference type="Proteomes" id="UP000314294"/>
    </source>
</evidence>
<organism evidence="2 3">
    <name type="scientific">Liparis tanakae</name>
    <name type="common">Tanaka's snailfish</name>
    <dbReference type="NCBI Taxonomy" id="230148"/>
    <lineage>
        <taxon>Eukaryota</taxon>
        <taxon>Metazoa</taxon>
        <taxon>Chordata</taxon>
        <taxon>Craniata</taxon>
        <taxon>Vertebrata</taxon>
        <taxon>Euteleostomi</taxon>
        <taxon>Actinopterygii</taxon>
        <taxon>Neopterygii</taxon>
        <taxon>Teleostei</taxon>
        <taxon>Neoteleostei</taxon>
        <taxon>Acanthomorphata</taxon>
        <taxon>Eupercaria</taxon>
        <taxon>Perciformes</taxon>
        <taxon>Cottioidei</taxon>
        <taxon>Cottales</taxon>
        <taxon>Liparidae</taxon>
        <taxon>Liparis</taxon>
    </lineage>
</organism>
<gene>
    <name evidence="2" type="ORF">EYF80_017847</name>
</gene>
<feature type="region of interest" description="Disordered" evidence="1">
    <location>
        <begin position="79"/>
        <end position="163"/>
    </location>
</feature>
<comment type="caution">
    <text evidence="2">The sequence shown here is derived from an EMBL/GenBank/DDBJ whole genome shotgun (WGS) entry which is preliminary data.</text>
</comment>
<accession>A0A4Z2I1U7</accession>
<feature type="compositionally biased region" description="Basic and acidic residues" evidence="1">
    <location>
        <begin position="14"/>
        <end position="23"/>
    </location>
</feature>
<proteinExistence type="predicted"/>
<feature type="region of interest" description="Disordered" evidence="1">
    <location>
        <begin position="1"/>
        <end position="32"/>
    </location>
</feature>
<protein>
    <submittedName>
        <fullName evidence="2">Uncharacterized protein</fullName>
    </submittedName>
</protein>
<reference evidence="2 3" key="1">
    <citation type="submission" date="2019-03" db="EMBL/GenBank/DDBJ databases">
        <title>First draft genome of Liparis tanakae, snailfish: a comprehensive survey of snailfish specific genes.</title>
        <authorList>
            <person name="Kim W."/>
            <person name="Song I."/>
            <person name="Jeong J.-H."/>
            <person name="Kim D."/>
            <person name="Kim S."/>
            <person name="Ryu S."/>
            <person name="Song J.Y."/>
            <person name="Lee S.K."/>
        </authorList>
    </citation>
    <scope>NUCLEOTIDE SEQUENCE [LARGE SCALE GENOMIC DNA]</scope>
    <source>
        <tissue evidence="2">Muscle</tissue>
    </source>
</reference>
<sequence length="223" mass="23728">MKSCGTRRTIKTPAGDERRERRPGGGAEAGRRFIRVRRRFNLRHAALAGVTPTTPPRPLRPGRKESLITAVGEGTLLLAARVTTPPPRVGRSGSASGGSARKRGNYPEFKAATLRRGKELQSPPGGATRSASPPGGATRSASPPGGATRSASPPESGPGGGVKFFTMIHKRSSAAARMKFSSLVIRRLIICRPCGAEREETASVFILRDRLRLHPERPPPSSS</sequence>
<feature type="compositionally biased region" description="Low complexity" evidence="1">
    <location>
        <begin position="89"/>
        <end position="99"/>
    </location>
</feature>
<evidence type="ECO:0000256" key="1">
    <source>
        <dbReference type="SAM" id="MobiDB-lite"/>
    </source>
</evidence>
<keyword evidence="3" id="KW-1185">Reference proteome</keyword>
<evidence type="ECO:0000313" key="2">
    <source>
        <dbReference type="EMBL" id="TNN72059.1"/>
    </source>
</evidence>
<dbReference type="Proteomes" id="UP000314294">
    <property type="component" value="Unassembled WGS sequence"/>
</dbReference>
<name>A0A4Z2I1U7_9TELE</name>
<dbReference type="EMBL" id="SRLO01000143">
    <property type="protein sequence ID" value="TNN72059.1"/>
    <property type="molecule type" value="Genomic_DNA"/>
</dbReference>
<dbReference type="AlphaFoldDB" id="A0A4Z2I1U7"/>